<keyword evidence="3" id="KW-0813">Transport</keyword>
<reference evidence="7 8" key="1">
    <citation type="journal article" date="2018" name="Mol. Biol. Evol.">
        <title>Broad Genomic Sampling Reveals a Smut Pathogenic Ancestry of the Fungal Clade Ustilaginomycotina.</title>
        <authorList>
            <person name="Kijpornyongpan T."/>
            <person name="Mondo S.J."/>
            <person name="Barry K."/>
            <person name="Sandor L."/>
            <person name="Lee J."/>
            <person name="Lipzen A."/>
            <person name="Pangilinan J."/>
            <person name="LaButti K."/>
            <person name="Hainaut M."/>
            <person name="Henrissat B."/>
            <person name="Grigoriev I.V."/>
            <person name="Spatafora J.W."/>
            <person name="Aime M.C."/>
        </authorList>
    </citation>
    <scope>NUCLEOTIDE SEQUENCE [LARGE SCALE GENOMIC DNA]</scope>
    <source>
        <strain evidence="7 8">MCA 4658</strain>
    </source>
</reference>
<proteinExistence type="inferred from homology"/>
<dbReference type="InterPro" id="IPR004870">
    <property type="entry name" value="Nucleoporin_Nup155"/>
</dbReference>
<evidence type="ECO:0000256" key="2">
    <source>
        <dbReference type="ARBA" id="ARBA00007373"/>
    </source>
</evidence>
<organism evidence="7 8">
    <name type="scientific">Ceraceosorus guamensis</name>
    <dbReference type="NCBI Taxonomy" id="1522189"/>
    <lineage>
        <taxon>Eukaryota</taxon>
        <taxon>Fungi</taxon>
        <taxon>Dikarya</taxon>
        <taxon>Basidiomycota</taxon>
        <taxon>Ustilaginomycotina</taxon>
        <taxon>Exobasidiomycetes</taxon>
        <taxon>Ceraceosorales</taxon>
        <taxon>Ceraceosoraceae</taxon>
        <taxon>Ceraceosorus</taxon>
    </lineage>
</organism>
<evidence type="ECO:0000313" key="7">
    <source>
        <dbReference type="EMBL" id="PWN44249.1"/>
    </source>
</evidence>
<dbReference type="InterPro" id="IPR007187">
    <property type="entry name" value="Nucleoporin_Nup133/Nup155_C"/>
</dbReference>
<dbReference type="InParanoid" id="A0A316W3G6"/>
<dbReference type="Gene3D" id="1.20.120.1880">
    <property type="entry name" value="Nucleoporin, helical C-terminal domain"/>
    <property type="match status" value="1"/>
</dbReference>
<feature type="domain" description="Nucleoporin Nup133/Nup155-like C-terminal" evidence="5">
    <location>
        <begin position="668"/>
        <end position="1339"/>
    </location>
</feature>
<dbReference type="Gene3D" id="1.25.40.450">
    <property type="entry name" value="Nucleoporin, helical domain, N-terminal subdomain"/>
    <property type="match status" value="1"/>
</dbReference>
<accession>A0A316W3G6</accession>
<keyword evidence="8" id="KW-1185">Reference proteome</keyword>
<dbReference type="GO" id="GO:0036228">
    <property type="term" value="P:protein localization to nuclear inner membrane"/>
    <property type="evidence" value="ECO:0007669"/>
    <property type="project" value="TreeGrafter"/>
</dbReference>
<evidence type="ECO:0000259" key="5">
    <source>
        <dbReference type="Pfam" id="PF03177"/>
    </source>
</evidence>
<evidence type="ECO:0000259" key="6">
    <source>
        <dbReference type="Pfam" id="PF08801"/>
    </source>
</evidence>
<protein>
    <submittedName>
        <fullName evidence="7">Nucleoporin-domain-containing protein</fullName>
    </submittedName>
</protein>
<dbReference type="GO" id="GO:0006405">
    <property type="term" value="P:RNA export from nucleus"/>
    <property type="evidence" value="ECO:0007669"/>
    <property type="project" value="TreeGrafter"/>
</dbReference>
<dbReference type="GO" id="GO:0000972">
    <property type="term" value="P:transcription-dependent tethering of RNA polymerase II gene DNA at nuclear periphery"/>
    <property type="evidence" value="ECO:0007669"/>
    <property type="project" value="TreeGrafter"/>
</dbReference>
<dbReference type="PANTHER" id="PTHR10350">
    <property type="entry name" value="NUCLEAR PORE COMPLEX PROTEIN NUP155"/>
    <property type="match status" value="1"/>
</dbReference>
<dbReference type="GeneID" id="37035193"/>
<dbReference type="FunCoup" id="A0A316W3G6">
    <property type="interactions" value="766"/>
</dbReference>
<evidence type="ECO:0000256" key="4">
    <source>
        <dbReference type="ARBA" id="ARBA00023242"/>
    </source>
</evidence>
<dbReference type="OrthoDB" id="338970at2759"/>
<dbReference type="Gene3D" id="1.20.58.1780">
    <property type="match status" value="1"/>
</dbReference>
<dbReference type="Proteomes" id="UP000245783">
    <property type="component" value="Unassembled WGS sequence"/>
</dbReference>
<name>A0A316W3G6_9BASI</name>
<gene>
    <name evidence="7" type="ORF">IE81DRAFT_321391</name>
</gene>
<dbReference type="Gene3D" id="1.25.40.440">
    <property type="entry name" value="Nucleoporin, helical domain, central subdomain"/>
    <property type="match status" value="1"/>
</dbReference>
<dbReference type="RefSeq" id="XP_025371409.1">
    <property type="nucleotide sequence ID" value="XM_025513323.1"/>
</dbReference>
<dbReference type="InterPro" id="IPR042537">
    <property type="entry name" value="Nucleoporin_Nup155_C_2"/>
</dbReference>
<dbReference type="InterPro" id="IPR014908">
    <property type="entry name" value="Nucleoporin_Nup133/Nup155_N"/>
</dbReference>
<evidence type="ECO:0000313" key="8">
    <source>
        <dbReference type="Proteomes" id="UP000245783"/>
    </source>
</evidence>
<dbReference type="Pfam" id="PF08801">
    <property type="entry name" value="Nucleoporin_N"/>
    <property type="match status" value="1"/>
</dbReference>
<evidence type="ECO:0000256" key="3">
    <source>
        <dbReference type="ARBA" id="ARBA00022448"/>
    </source>
</evidence>
<comment type="subcellular location">
    <subcellularLocation>
        <location evidence="1">Nucleus</location>
    </subcellularLocation>
</comment>
<evidence type="ECO:0000256" key="1">
    <source>
        <dbReference type="ARBA" id="ARBA00004123"/>
    </source>
</evidence>
<dbReference type="GO" id="GO:0044611">
    <property type="term" value="C:nuclear pore inner ring"/>
    <property type="evidence" value="ECO:0007669"/>
    <property type="project" value="TreeGrafter"/>
</dbReference>
<dbReference type="Pfam" id="PF03177">
    <property type="entry name" value="Nucleoporin_C"/>
    <property type="match status" value="1"/>
</dbReference>
<feature type="domain" description="Nucleoporin Nup133/Nup155-like N-terminal" evidence="6">
    <location>
        <begin position="101"/>
        <end position="554"/>
    </location>
</feature>
<sequence length="1374" mass="150158">MSLMASYNQARNAAAPSSSQVIQTSSDQKVIGSGNHEVNDMITAGPSTEDFARLARADAVVANTLREDEVYPDLVEWLGNPQTHARLYAAPPWAPVTNRRVLPIPDEVIEAISSPQSRAAQGLFPSISRAWIIIDTRLYLWSYSDGGSGAFESFEHPDSVIQSVGLARPKPGVFIDSISHLLVVASTSSIMLLGISFEPSTASATGENGASGSSHAPESLKLYMTAIQANTEGVTLANIRGTDDGRIFAAGSDNNLYEISYTSAEGWWSSRCWTTNLTQKRFANLLPTIFGSPAQQGISAVEVDSSRGLMWVLWAKREIELWSISPGVTPRSIARSTEIAKSISTFLPNASLWGPPGDFYIEWIGALPARESKTAHLVAITNRGVRLFFSAFHSFGSRPETVRLMFCRLPPQAGQLSEPVSQQRAGEHARSAPQGFQAYHGHHAYGLTLMSGKNPEDPTGATDLLLGVTRPAAWKTFSAPVAPATYSQAGPHNASQNDTDSATFVLIRGATWDIQEVVNASAATAIPAANVVSPLVAQFVSPPRIVLVLTNSGINVITEVRPMDTLCSILEGSTGVDASLLHFIELWGANQTCAMALAVATRNSQLLLAPETLLAGSKGGVHQAETRMLGAEVVSSAWRTYFDFGGSPRYEPPPRPSMSPSDGHTFHSAKYYGLTIYLARLVRSFWTKNVTQRLVVPGEGERQQAAIGSATLSAAQKDLRSLQTFLTQNAQLFGIGSSARGKAGAGANDVNQIAFQQEQEAFDALRQLLARTIEAMSFVLLLIDYRLPSIVSRCKPESQTKLSQLTFSGLVTTSNGSEVARNLVEAVIDSQMAAQVSIDAVAEVLQERCGGFCNADDVRLYKALESLRKAREAQNDGQKQDLLRESARLLNRASAHLPFEKLETICKDYRELGFDSGAIELPLRCAAQWDINGAALSYRNDGMPAGDVSRQQMFEGSMKCYTLVIAALEALDAQVAQVHQSTDPAVQSTLKSLEIRRKDAYLQAEGASNALFHDALYDWLLSRGKTDELLRMRTPYIEEYLRSEPVTLQRCLLLCDWYTNVGQNYAAAQVYAGLASSTELDLRLEDRVEYLAKASSHAKSSHVHGNDVVEFITNVDDSLETARVQVEVYSFTRDAPDDFIEPSTKQEILQILDAELLTMSTLYKSFAQPYSMHEVKLMIYEISEHDDPALVEQEWNELILEAEESAAPEQRFERVGVLIVDLGKRFIGSSIAFPIDNLLARLLRYAFENREAQEIPLGWASSTLILAGAAQEEVYDVEDSLFEMKREPFNSDAGVHFLLAEIGALLTNWLDDLSSGYARSGFPAKRVDDSIGVYISALSGQQAALPARSASHLPEIQETVNGFKALHERVRRTF</sequence>
<dbReference type="PANTHER" id="PTHR10350:SF6">
    <property type="entry name" value="NUCLEAR PORE COMPLEX PROTEIN NUP155"/>
    <property type="match status" value="1"/>
</dbReference>
<dbReference type="EMBL" id="KZ819362">
    <property type="protein sequence ID" value="PWN44249.1"/>
    <property type="molecule type" value="Genomic_DNA"/>
</dbReference>
<dbReference type="STRING" id="1522189.A0A316W3G6"/>
<comment type="similarity">
    <text evidence="2">Belongs to the non-repetitive/WGA-negative nucleoporin family.</text>
</comment>
<keyword evidence="4" id="KW-0539">Nucleus</keyword>
<dbReference type="GO" id="GO:0006606">
    <property type="term" value="P:protein import into nucleus"/>
    <property type="evidence" value="ECO:0007669"/>
    <property type="project" value="TreeGrafter"/>
</dbReference>
<dbReference type="InterPro" id="IPR042538">
    <property type="entry name" value="Nucleoporin_Nup155_C_3"/>
</dbReference>
<dbReference type="InterPro" id="IPR042533">
    <property type="entry name" value="Nucleoporin_Nup155_C_1"/>
</dbReference>
<dbReference type="GO" id="GO:0017056">
    <property type="term" value="F:structural constituent of nuclear pore"/>
    <property type="evidence" value="ECO:0007669"/>
    <property type="project" value="InterPro"/>
</dbReference>